<organism evidence="7">
    <name type="scientific">viral metagenome</name>
    <dbReference type="NCBI Taxonomy" id="1070528"/>
    <lineage>
        <taxon>unclassified sequences</taxon>
        <taxon>metagenomes</taxon>
        <taxon>organismal metagenomes</taxon>
    </lineage>
</organism>
<dbReference type="GO" id="GO:0008270">
    <property type="term" value="F:zinc ion binding"/>
    <property type="evidence" value="ECO:0007669"/>
    <property type="project" value="UniProtKB-KW"/>
</dbReference>
<dbReference type="PANTHER" id="PTHR45969">
    <property type="entry name" value="RING ZINC FINGER PROTEIN-RELATED"/>
    <property type="match status" value="1"/>
</dbReference>
<evidence type="ECO:0000259" key="6">
    <source>
        <dbReference type="PROSITE" id="PS50089"/>
    </source>
</evidence>
<accession>A0A6C0E979</accession>
<dbReference type="GO" id="GO:0061630">
    <property type="term" value="F:ubiquitin protein ligase activity"/>
    <property type="evidence" value="ECO:0007669"/>
    <property type="project" value="TreeGrafter"/>
</dbReference>
<dbReference type="SUPFAM" id="SSF57850">
    <property type="entry name" value="RING/U-box"/>
    <property type="match status" value="1"/>
</dbReference>
<feature type="domain" description="RING-type" evidence="6">
    <location>
        <begin position="119"/>
        <end position="163"/>
    </location>
</feature>
<keyword evidence="2" id="KW-0863">Zinc-finger</keyword>
<dbReference type="PANTHER" id="PTHR45969:SF69">
    <property type="entry name" value="FINGER DOMAIN PROTEIN, PUTATIVE (AFU_ORTHOLOGUE AFUA_3G12190)-RELATED"/>
    <property type="match status" value="1"/>
</dbReference>
<dbReference type="Gene3D" id="3.30.40.10">
    <property type="entry name" value="Zinc/RING finger domain, C3HC4 (zinc finger)"/>
    <property type="match status" value="1"/>
</dbReference>
<evidence type="ECO:0000256" key="1">
    <source>
        <dbReference type="ARBA" id="ARBA00022723"/>
    </source>
</evidence>
<dbReference type="AlphaFoldDB" id="A0A6C0E979"/>
<dbReference type="InterPro" id="IPR013083">
    <property type="entry name" value="Znf_RING/FYVE/PHD"/>
</dbReference>
<dbReference type="GO" id="GO:0016567">
    <property type="term" value="P:protein ubiquitination"/>
    <property type="evidence" value="ECO:0007669"/>
    <property type="project" value="TreeGrafter"/>
</dbReference>
<keyword evidence="1" id="KW-0479">Metal-binding</keyword>
<reference evidence="7" key="1">
    <citation type="journal article" date="2020" name="Nature">
        <title>Giant virus diversity and host interactions through global metagenomics.</title>
        <authorList>
            <person name="Schulz F."/>
            <person name="Roux S."/>
            <person name="Paez-Espino D."/>
            <person name="Jungbluth S."/>
            <person name="Walsh D.A."/>
            <person name="Denef V.J."/>
            <person name="McMahon K.D."/>
            <person name="Konstantinidis K.T."/>
            <person name="Eloe-Fadrosh E.A."/>
            <person name="Kyrpides N.C."/>
            <person name="Woyke T."/>
        </authorList>
    </citation>
    <scope>NUCLEOTIDE SEQUENCE</scope>
    <source>
        <strain evidence="7">GVMAG-M-3300023179-150</strain>
    </source>
</reference>
<proteinExistence type="predicted"/>
<evidence type="ECO:0000256" key="2">
    <source>
        <dbReference type="ARBA" id="ARBA00022771"/>
    </source>
</evidence>
<feature type="region of interest" description="Disordered" evidence="5">
    <location>
        <begin position="265"/>
        <end position="303"/>
    </location>
</feature>
<dbReference type="SMART" id="SM00184">
    <property type="entry name" value="RING"/>
    <property type="match status" value="1"/>
</dbReference>
<sequence>MSDKITLEFDRNQLVTGLISNGKGATSDAFLEKYVEARLKIDELTREKDAIETKNKLLIKTISELNKNYNKVLDKNEKCRNQLELKRIESKLYLAFSKVLFTFTERFMQTHKFDYNTTCSICLNNLTNQNMEYICMTQCQHYFHETCLDKYFMSDNDKCPNCRNEIYDLRLGHFEKNNDVNNDASNDENNVKFVNNNLKFKEFLKHFLENSPMIDIKNLEDHDDALRIFDYDNFIQNQDTYQNEPDVLVNDGNLILGSIISQFVDNDPNNNEDNADEDNADEDNADENNADEDNADENNVDENVIEMATRIILETDIE</sequence>
<name>A0A6C0E979_9ZZZZ</name>
<evidence type="ECO:0000313" key="7">
    <source>
        <dbReference type="EMBL" id="QHT25292.1"/>
    </source>
</evidence>
<evidence type="ECO:0000256" key="3">
    <source>
        <dbReference type="ARBA" id="ARBA00022833"/>
    </source>
</evidence>
<dbReference type="InterPro" id="IPR001841">
    <property type="entry name" value="Znf_RING"/>
</dbReference>
<evidence type="ECO:0000256" key="5">
    <source>
        <dbReference type="SAM" id="MobiDB-lite"/>
    </source>
</evidence>
<evidence type="ECO:0000256" key="4">
    <source>
        <dbReference type="SAM" id="Coils"/>
    </source>
</evidence>
<dbReference type="CDD" id="cd16448">
    <property type="entry name" value="RING-H2"/>
    <property type="match status" value="1"/>
</dbReference>
<keyword evidence="3" id="KW-0862">Zinc</keyword>
<keyword evidence="4" id="KW-0175">Coiled coil</keyword>
<feature type="coiled-coil region" evidence="4">
    <location>
        <begin position="27"/>
        <end position="82"/>
    </location>
</feature>
<feature type="compositionally biased region" description="Acidic residues" evidence="5">
    <location>
        <begin position="273"/>
        <end position="303"/>
    </location>
</feature>
<protein>
    <recommendedName>
        <fullName evidence="6">RING-type domain-containing protein</fullName>
    </recommendedName>
</protein>
<dbReference type="Pfam" id="PF13639">
    <property type="entry name" value="zf-RING_2"/>
    <property type="match status" value="1"/>
</dbReference>
<dbReference type="PROSITE" id="PS50089">
    <property type="entry name" value="ZF_RING_2"/>
    <property type="match status" value="1"/>
</dbReference>
<dbReference type="EMBL" id="MN739763">
    <property type="protein sequence ID" value="QHT25292.1"/>
    <property type="molecule type" value="Genomic_DNA"/>
</dbReference>